<dbReference type="STRING" id="1798338.A3J56_00720"/>
<comment type="caution">
    <text evidence="1">The sequence shown here is derived from an EMBL/GenBank/DDBJ whole genome shotgun (WGS) entry which is preliminary data.</text>
</comment>
<reference evidence="1 2" key="1">
    <citation type="journal article" date="2016" name="Nat. Commun.">
        <title>Thousands of microbial genomes shed light on interconnected biogeochemical processes in an aquifer system.</title>
        <authorList>
            <person name="Anantharaman K."/>
            <person name="Brown C.T."/>
            <person name="Hug L.A."/>
            <person name="Sharon I."/>
            <person name="Castelle C.J."/>
            <person name="Probst A.J."/>
            <person name="Thomas B.C."/>
            <person name="Singh A."/>
            <person name="Wilkins M.J."/>
            <person name="Karaoz U."/>
            <person name="Brodie E.L."/>
            <person name="Williams K.H."/>
            <person name="Hubbard S.S."/>
            <person name="Banfield J.F."/>
        </authorList>
    </citation>
    <scope>NUCLEOTIDE SEQUENCE [LARGE SCALE GENOMIC DNA]</scope>
</reference>
<evidence type="ECO:0000313" key="1">
    <source>
        <dbReference type="EMBL" id="OGF74423.1"/>
    </source>
</evidence>
<dbReference type="AlphaFoldDB" id="A0A1F5WFL8"/>
<dbReference type="Proteomes" id="UP000178406">
    <property type="component" value="Unassembled WGS sequence"/>
</dbReference>
<organism evidence="1 2">
    <name type="scientific">Candidatus Giovannonibacteria bacterium RIFCSPHIGHO2_02_FULL_46_20</name>
    <dbReference type="NCBI Taxonomy" id="1798338"/>
    <lineage>
        <taxon>Bacteria</taxon>
        <taxon>Candidatus Giovannoniibacteriota</taxon>
    </lineage>
</organism>
<accession>A0A1F5WFL8</accession>
<protein>
    <submittedName>
        <fullName evidence="1">Uncharacterized protein</fullName>
    </submittedName>
</protein>
<name>A0A1F5WFL8_9BACT</name>
<evidence type="ECO:0000313" key="2">
    <source>
        <dbReference type="Proteomes" id="UP000178406"/>
    </source>
</evidence>
<proteinExistence type="predicted"/>
<sequence length="79" mass="8845">MPRERGSIMKWFKRVLAGLIIATLYLNIGYAITKKIELVSVRGEAITFFEKALTVDGTIMDSGKWSPGKKRSNGRSNKV</sequence>
<dbReference type="EMBL" id="MFHQ01000022">
    <property type="protein sequence ID" value="OGF74423.1"/>
    <property type="molecule type" value="Genomic_DNA"/>
</dbReference>
<gene>
    <name evidence="1" type="ORF">A3J56_00720</name>
</gene>